<dbReference type="InterPro" id="IPR029058">
    <property type="entry name" value="AB_hydrolase_fold"/>
</dbReference>
<evidence type="ECO:0000256" key="1">
    <source>
        <dbReference type="ARBA" id="ARBA00004613"/>
    </source>
</evidence>
<evidence type="ECO:0000256" key="3">
    <source>
        <dbReference type="ARBA" id="ARBA00022525"/>
    </source>
</evidence>
<accession>A0A9Q0RS37</accession>
<dbReference type="SUPFAM" id="SSF53474">
    <property type="entry name" value="alpha/beta-Hydrolases"/>
    <property type="match status" value="1"/>
</dbReference>
<evidence type="ECO:0000313" key="6">
    <source>
        <dbReference type="EMBL" id="KAJ6224454.1"/>
    </source>
</evidence>
<proteinExistence type="inferred from homology"/>
<dbReference type="GO" id="GO:0016042">
    <property type="term" value="P:lipid catabolic process"/>
    <property type="evidence" value="ECO:0007669"/>
    <property type="project" value="TreeGrafter"/>
</dbReference>
<evidence type="ECO:0000256" key="4">
    <source>
        <dbReference type="RuleBase" id="RU004262"/>
    </source>
</evidence>
<dbReference type="Gene3D" id="3.40.50.1820">
    <property type="entry name" value="alpha/beta hydrolase"/>
    <property type="match status" value="1"/>
</dbReference>
<dbReference type="GO" id="GO:0005615">
    <property type="term" value="C:extracellular space"/>
    <property type="evidence" value="ECO:0007669"/>
    <property type="project" value="TreeGrafter"/>
</dbReference>
<evidence type="ECO:0000259" key="5">
    <source>
        <dbReference type="Pfam" id="PF00151"/>
    </source>
</evidence>
<dbReference type="AlphaFoldDB" id="A0A9Q0RS37"/>
<dbReference type="Proteomes" id="UP001142055">
    <property type="component" value="Chromosome 1"/>
</dbReference>
<dbReference type="PANTHER" id="PTHR11610">
    <property type="entry name" value="LIPASE"/>
    <property type="match status" value="1"/>
</dbReference>
<name>A0A9Q0RS37_BLOTA</name>
<organism evidence="6 7">
    <name type="scientific">Blomia tropicalis</name>
    <name type="common">Mite</name>
    <dbReference type="NCBI Taxonomy" id="40697"/>
    <lineage>
        <taxon>Eukaryota</taxon>
        <taxon>Metazoa</taxon>
        <taxon>Ecdysozoa</taxon>
        <taxon>Arthropoda</taxon>
        <taxon>Chelicerata</taxon>
        <taxon>Arachnida</taxon>
        <taxon>Acari</taxon>
        <taxon>Acariformes</taxon>
        <taxon>Sarcoptiformes</taxon>
        <taxon>Astigmata</taxon>
        <taxon>Glycyphagoidea</taxon>
        <taxon>Echimyopodidae</taxon>
        <taxon>Blomia</taxon>
    </lineage>
</organism>
<dbReference type="OrthoDB" id="199913at2759"/>
<evidence type="ECO:0000256" key="2">
    <source>
        <dbReference type="ARBA" id="ARBA00010701"/>
    </source>
</evidence>
<dbReference type="Pfam" id="PF00151">
    <property type="entry name" value="Lipase"/>
    <property type="match status" value="1"/>
</dbReference>
<dbReference type="GO" id="GO:0016298">
    <property type="term" value="F:lipase activity"/>
    <property type="evidence" value="ECO:0007669"/>
    <property type="project" value="InterPro"/>
</dbReference>
<gene>
    <name evidence="6" type="ORF">RDWZM_002999</name>
</gene>
<dbReference type="EMBL" id="JAPWDV010000001">
    <property type="protein sequence ID" value="KAJ6224454.1"/>
    <property type="molecule type" value="Genomic_DNA"/>
</dbReference>
<evidence type="ECO:0000313" key="7">
    <source>
        <dbReference type="Proteomes" id="UP001142055"/>
    </source>
</evidence>
<dbReference type="InterPro" id="IPR013818">
    <property type="entry name" value="Lipase"/>
</dbReference>
<dbReference type="PRINTS" id="PR00821">
    <property type="entry name" value="TAGLIPASE"/>
</dbReference>
<sequence>MGNFWPSNCGNNNNSQVEQPKLFGKLPAPYLIKDIDPVLFIFTNNSVNEPRVTINSTYLPNDAVDLLLTNSCLDNCERFVVLTHGFRSSHASGWLGDMKNAIIQWDTKRTQTIAILGWGKGADLSMLKYGQAASNSIETGRWLGNFLAALRERCPKIEIYGIGHSLGAHLMGSAGRTSKSIDRITGLDPAGVGFQEDNIDKRLNSLDAQLVDVIHTDGQDVPYFGTLVPLGVVDFYPNYGWNQPTNDGQRSMKPDLDTDDKHHKIVRPSPYGGNISESHSRAVDYFIWSISNRHSFRTHLRLDGIPDVESAVHRVVTTGKDGTPNITLEMGYYCDRNIETQIQQQETNGQTCNIRPRSDVYTKYDQFAGCFYVHTNGHEPWC</sequence>
<keyword evidence="3" id="KW-0964">Secreted</keyword>
<dbReference type="OMA" id="HTDGQDV"/>
<comment type="subcellular location">
    <subcellularLocation>
        <location evidence="1">Secreted</location>
    </subcellularLocation>
</comment>
<comment type="similarity">
    <text evidence="2 4">Belongs to the AB hydrolase superfamily. Lipase family.</text>
</comment>
<feature type="domain" description="Lipase" evidence="5">
    <location>
        <begin position="69"/>
        <end position="297"/>
    </location>
</feature>
<protein>
    <recommendedName>
        <fullName evidence="5">Lipase domain-containing protein</fullName>
    </recommendedName>
</protein>
<comment type="caution">
    <text evidence="6">The sequence shown here is derived from an EMBL/GenBank/DDBJ whole genome shotgun (WGS) entry which is preliminary data.</text>
</comment>
<keyword evidence="7" id="KW-1185">Reference proteome</keyword>
<dbReference type="InterPro" id="IPR000734">
    <property type="entry name" value="TAG_lipase"/>
</dbReference>
<reference evidence="6" key="1">
    <citation type="submission" date="2022-12" db="EMBL/GenBank/DDBJ databases">
        <title>Genome assemblies of Blomia tropicalis.</title>
        <authorList>
            <person name="Cui Y."/>
        </authorList>
    </citation>
    <scope>NUCLEOTIDE SEQUENCE</scope>
    <source>
        <tissue evidence="6">Adult mites</tissue>
    </source>
</reference>